<accession>A0A2T1C5S3</accession>
<evidence type="ECO:0000259" key="1">
    <source>
        <dbReference type="Pfam" id="PF01345"/>
    </source>
</evidence>
<dbReference type="Gene3D" id="2.60.40.10">
    <property type="entry name" value="Immunoglobulins"/>
    <property type="match status" value="1"/>
</dbReference>
<proteinExistence type="predicted"/>
<reference evidence="2 3" key="2">
    <citation type="submission" date="2018-03" db="EMBL/GenBank/DDBJ databases">
        <title>The ancient ancestry and fast evolution of plastids.</title>
        <authorList>
            <person name="Moore K.R."/>
            <person name="Magnabosco C."/>
            <person name="Momper L."/>
            <person name="Gold D.A."/>
            <person name="Bosak T."/>
            <person name="Fournier G.P."/>
        </authorList>
    </citation>
    <scope>NUCLEOTIDE SEQUENCE [LARGE SCALE GENOMIC DNA]</scope>
    <source>
        <strain evidence="2 3">CCAP 1448/3</strain>
    </source>
</reference>
<dbReference type="InterPro" id="IPR001434">
    <property type="entry name" value="OmcB-like_DUF11"/>
</dbReference>
<name>A0A2T1C5S3_9CYAN</name>
<protein>
    <recommendedName>
        <fullName evidence="1">DUF11 domain-containing protein</fullName>
    </recommendedName>
</protein>
<feature type="domain" description="DUF11" evidence="1">
    <location>
        <begin position="585"/>
        <end position="691"/>
    </location>
</feature>
<dbReference type="InterPro" id="IPR051172">
    <property type="entry name" value="Chlamydia_OmcB"/>
</dbReference>
<sequence>MSKYPPRSRPHQKYLQLLVSTVFLGIQFPVIGQQAIAQTPTTTNTTNKCQAIIPLSNQAEYSYRVQSYKSGSQPEVVDPSQVLQTLKLLSGTVKSSISLEDRNQITVAGIENSEGNLALGSVAGGLNDSLTKFNFLSDESKLASLAAIRAWSKISANPTLIEIGNTAQEEIITAVPDKKSTLEALGTSPETRAKNLVLLPLKYTLIASGVTPDQAEEATQSLQGTETLSQTFTRIAEKLPQKSQAIARVQKIWDTDLDNIRQGVPVSVTKGDTLAFSFQVTNPAKSAIPYEIPSVETLQSSGITGPGTVKEIKYQFLNSDGTKTAEISATPNQEIVIPPEGTVILKVSVQVGEIPQDGGSVRVKISECDGTFAEQTIISSPPISRLTDPSGRITSCTGGELADYNGFNVGLYEPDPNDTTGGIRGATPLTGTEFPDLPGNKKPKGLVPNIENSNPFFLTNSDRGRYSFLLDKSKGQLNEGRSYILLVNPPANSDYGQRRVRLTIGKTNTRTDGSEIVNYTATSLDGLPISLLINNGQNIPPGNSQTEGQFGSFVEQGEILVEDADAQGLSIAAISLSTSVCEDTDIQITKTGDRAAAEPGDTVIYRLSIKNLTESEIKNLQVTDILPLGFRLVSNSAKAETALVNVPITANTNGSQVTFEIPNTRLQAKGVLNIAYAATLTPDAIRGNGENIASVNGQRADNLLPVKDGPAIYKLRIRPGILTDTGTIVGRVFVDKNFDGEQQPGEPGVPNAVVLMDDGNRIVTDPNGLFSVANVQPGYRTGVLDFTSLQGYTLAPNLYFSERNSQSRLVHLEPGGLVRMNFAVTPTAKEEK</sequence>
<gene>
    <name evidence="2" type="ORF">C7B64_08350</name>
</gene>
<evidence type="ECO:0000313" key="3">
    <source>
        <dbReference type="Proteomes" id="UP000238762"/>
    </source>
</evidence>
<keyword evidence="3" id="KW-1185">Reference proteome</keyword>
<dbReference type="RefSeq" id="WP_106288187.1">
    <property type="nucleotide sequence ID" value="NZ_CAWNTC010000254.1"/>
</dbReference>
<dbReference type="SUPFAM" id="SSF117074">
    <property type="entry name" value="Hypothetical protein PA1324"/>
    <property type="match status" value="1"/>
</dbReference>
<dbReference type="PANTHER" id="PTHR34819">
    <property type="entry name" value="LARGE CYSTEINE-RICH PERIPLASMIC PROTEIN OMCB"/>
    <property type="match status" value="1"/>
</dbReference>
<dbReference type="OrthoDB" id="9773411at2"/>
<dbReference type="EMBL" id="PVWJ01000031">
    <property type="protein sequence ID" value="PSB03487.1"/>
    <property type="molecule type" value="Genomic_DNA"/>
</dbReference>
<dbReference type="NCBIfam" id="TIGR01451">
    <property type="entry name" value="B_ant_repeat"/>
    <property type="match status" value="1"/>
</dbReference>
<comment type="caution">
    <text evidence="2">The sequence shown here is derived from an EMBL/GenBank/DDBJ whole genome shotgun (WGS) entry which is preliminary data.</text>
</comment>
<evidence type="ECO:0000313" key="2">
    <source>
        <dbReference type="EMBL" id="PSB03487.1"/>
    </source>
</evidence>
<dbReference type="AlphaFoldDB" id="A0A2T1C5S3"/>
<organism evidence="2 3">
    <name type="scientific">Merismopedia glauca CCAP 1448/3</name>
    <dbReference type="NCBI Taxonomy" id="1296344"/>
    <lineage>
        <taxon>Bacteria</taxon>
        <taxon>Bacillati</taxon>
        <taxon>Cyanobacteriota</taxon>
        <taxon>Cyanophyceae</taxon>
        <taxon>Synechococcales</taxon>
        <taxon>Merismopediaceae</taxon>
        <taxon>Merismopedia</taxon>
    </lineage>
</organism>
<dbReference type="PANTHER" id="PTHR34819:SF3">
    <property type="entry name" value="CELL SURFACE PROTEIN"/>
    <property type="match status" value="1"/>
</dbReference>
<reference evidence="2 3" key="1">
    <citation type="submission" date="2018-02" db="EMBL/GenBank/DDBJ databases">
        <authorList>
            <person name="Cohen D.B."/>
            <person name="Kent A.D."/>
        </authorList>
    </citation>
    <scope>NUCLEOTIDE SEQUENCE [LARGE SCALE GENOMIC DNA]</scope>
    <source>
        <strain evidence="2 3">CCAP 1448/3</strain>
    </source>
</reference>
<dbReference type="InterPro" id="IPR013783">
    <property type="entry name" value="Ig-like_fold"/>
</dbReference>
<dbReference type="Pfam" id="PF01345">
    <property type="entry name" value="DUF11"/>
    <property type="match status" value="1"/>
</dbReference>
<dbReference type="InterPro" id="IPR047589">
    <property type="entry name" value="DUF11_rpt"/>
</dbReference>
<dbReference type="Gene3D" id="2.60.40.740">
    <property type="match status" value="1"/>
</dbReference>
<dbReference type="Proteomes" id="UP000238762">
    <property type="component" value="Unassembled WGS sequence"/>
</dbReference>